<protein>
    <recommendedName>
        <fullName evidence="5">Preprotein translocase subunit SECE1</fullName>
    </recommendedName>
</protein>
<keyword evidence="4" id="KW-1185">Reference proteome</keyword>
<organism evidence="3 4">
    <name type="scientific">Trapa natans</name>
    <name type="common">Water chestnut</name>
    <dbReference type="NCBI Taxonomy" id="22666"/>
    <lineage>
        <taxon>Eukaryota</taxon>
        <taxon>Viridiplantae</taxon>
        <taxon>Streptophyta</taxon>
        <taxon>Embryophyta</taxon>
        <taxon>Tracheophyta</taxon>
        <taxon>Spermatophyta</taxon>
        <taxon>Magnoliopsida</taxon>
        <taxon>eudicotyledons</taxon>
        <taxon>Gunneridae</taxon>
        <taxon>Pentapetalae</taxon>
        <taxon>rosids</taxon>
        <taxon>malvids</taxon>
        <taxon>Myrtales</taxon>
        <taxon>Lythraceae</taxon>
        <taxon>Trapa</taxon>
    </lineage>
</organism>
<feature type="region of interest" description="Disordered" evidence="1">
    <location>
        <begin position="115"/>
        <end position="154"/>
    </location>
</feature>
<evidence type="ECO:0000256" key="1">
    <source>
        <dbReference type="SAM" id="MobiDB-lite"/>
    </source>
</evidence>
<dbReference type="Proteomes" id="UP001346149">
    <property type="component" value="Unassembled WGS sequence"/>
</dbReference>
<reference evidence="3 4" key="1">
    <citation type="journal article" date="2023" name="Hortic Res">
        <title>Pangenome of water caltrop reveals structural variations and asymmetric subgenome divergence after allopolyploidization.</title>
        <authorList>
            <person name="Zhang X."/>
            <person name="Chen Y."/>
            <person name="Wang L."/>
            <person name="Yuan Y."/>
            <person name="Fang M."/>
            <person name="Shi L."/>
            <person name="Lu R."/>
            <person name="Comes H.P."/>
            <person name="Ma Y."/>
            <person name="Chen Y."/>
            <person name="Huang G."/>
            <person name="Zhou Y."/>
            <person name="Zheng Z."/>
            <person name="Qiu Y."/>
        </authorList>
    </citation>
    <scope>NUCLEOTIDE SEQUENCE [LARGE SCALE GENOMIC DNA]</scope>
    <source>
        <strain evidence="3">F231</strain>
    </source>
</reference>
<dbReference type="AlphaFoldDB" id="A0AAN7R4K2"/>
<keyword evidence="2" id="KW-0472">Membrane</keyword>
<evidence type="ECO:0000313" key="4">
    <source>
        <dbReference type="Proteomes" id="UP001346149"/>
    </source>
</evidence>
<evidence type="ECO:0000256" key="2">
    <source>
        <dbReference type="SAM" id="Phobius"/>
    </source>
</evidence>
<feature type="compositionally biased region" description="Low complexity" evidence="1">
    <location>
        <begin position="134"/>
        <end position="143"/>
    </location>
</feature>
<dbReference type="GO" id="GO:0009535">
    <property type="term" value="C:chloroplast thylakoid membrane"/>
    <property type="evidence" value="ECO:0007669"/>
    <property type="project" value="TreeGrafter"/>
</dbReference>
<comment type="caution">
    <text evidence="3">The sequence shown here is derived from an EMBL/GenBank/DDBJ whole genome shotgun (WGS) entry which is preliminary data.</text>
</comment>
<evidence type="ECO:0000313" key="3">
    <source>
        <dbReference type="EMBL" id="KAK4792109.1"/>
    </source>
</evidence>
<name>A0AAN7R4K2_TRANT</name>
<dbReference type="PANTHER" id="PTHR37240:SF1">
    <property type="entry name" value="PREPROTEIN TRANSLOCASE SUBUNIT SECE1"/>
    <property type="match status" value="1"/>
</dbReference>
<accession>A0AAN7R4K2</accession>
<proteinExistence type="predicted"/>
<evidence type="ECO:0008006" key="5">
    <source>
        <dbReference type="Google" id="ProtNLM"/>
    </source>
</evidence>
<keyword evidence="2" id="KW-0812">Transmembrane</keyword>
<feature type="transmembrane region" description="Helical" evidence="2">
    <location>
        <begin position="196"/>
        <end position="221"/>
    </location>
</feature>
<sequence>MKTLRSLKSGKSHWMNKWRPKMRTVMAMEILDDPPTTLQKFEKKPNNGFYIKPYPFPFFVFECSQAEMALPISLRLPATPDLRSPPEQPRRFRTLPQVSLTSTLRFSGPRARLSTTFGAIEKGRESAERETAETPGSDPGETSGPPPEPSNGAELSEIGREIKKAMEQRKEKAESDLLSGVGEEVREIEWPAFGKVLGTTGVVLGVIAGSSVALLTVNAVLAELSDKVFAGKGIQDFFG</sequence>
<dbReference type="PANTHER" id="PTHR37240">
    <property type="entry name" value="PREPROTEIN TRANSLOCASE SUBUNIT SECE1"/>
    <property type="match status" value="1"/>
</dbReference>
<keyword evidence="2" id="KW-1133">Transmembrane helix</keyword>
<gene>
    <name evidence="3" type="ORF">SAY86_022544</name>
</gene>
<dbReference type="InterPro" id="IPR055330">
    <property type="entry name" value="SECE1-like"/>
</dbReference>
<feature type="compositionally biased region" description="Basic and acidic residues" evidence="1">
    <location>
        <begin position="121"/>
        <end position="132"/>
    </location>
</feature>
<dbReference type="EMBL" id="JAXQNO010000008">
    <property type="protein sequence ID" value="KAK4792109.1"/>
    <property type="molecule type" value="Genomic_DNA"/>
</dbReference>